<dbReference type="GO" id="GO:0005829">
    <property type="term" value="C:cytosol"/>
    <property type="evidence" value="ECO:0007669"/>
    <property type="project" value="TreeGrafter"/>
</dbReference>
<proteinExistence type="inferred from homology"/>
<dbReference type="HAMAP" id="MF_00218">
    <property type="entry name" value="URO_D"/>
    <property type="match status" value="1"/>
</dbReference>
<comment type="pathway">
    <text evidence="2 12">Porphyrin-containing compound metabolism; protoporphyrin-IX biosynthesis; coproporphyrinogen-III from 5-aminolevulinate: step 4/4.</text>
</comment>
<reference evidence="14" key="1">
    <citation type="submission" date="2015-10" db="EMBL/GenBank/DDBJ databases">
        <title>EvidentialGene: Evidence-directed Construction of Complete mRNA Transcriptomes without Genomes.</title>
        <authorList>
            <person name="Gilbert D.G."/>
        </authorList>
    </citation>
    <scope>NUCLEOTIDE SEQUENCE</scope>
</reference>
<dbReference type="EC" id="4.1.1.37" evidence="4 12"/>
<name>A0A0P5DY24_9CRUS</name>
<dbReference type="FunFam" id="3.20.20.210:FF:000004">
    <property type="entry name" value="Uroporphyrinogen decarboxylase"/>
    <property type="match status" value="1"/>
</dbReference>
<dbReference type="SUPFAM" id="SSF51726">
    <property type="entry name" value="UROD/MetE-like"/>
    <property type="match status" value="1"/>
</dbReference>
<dbReference type="GO" id="GO:0004853">
    <property type="term" value="F:uroporphyrinogen decarboxylase activity"/>
    <property type="evidence" value="ECO:0007669"/>
    <property type="project" value="UniProtKB-EC"/>
</dbReference>
<dbReference type="InterPro" id="IPR006361">
    <property type="entry name" value="Uroporphyrinogen_deCO2ase_HemE"/>
</dbReference>
<keyword evidence="6" id="KW-0963">Cytoplasm</keyword>
<evidence type="ECO:0000256" key="10">
    <source>
        <dbReference type="ARBA" id="ARBA00023244"/>
    </source>
</evidence>
<evidence type="ECO:0000256" key="8">
    <source>
        <dbReference type="ARBA" id="ARBA00023133"/>
    </source>
</evidence>
<evidence type="ECO:0000256" key="3">
    <source>
        <dbReference type="ARBA" id="ARBA00009935"/>
    </source>
</evidence>
<dbReference type="InterPro" id="IPR000257">
    <property type="entry name" value="Uroporphyrinogen_deCOase"/>
</dbReference>
<dbReference type="PROSITE" id="PS00907">
    <property type="entry name" value="UROD_2"/>
    <property type="match status" value="1"/>
</dbReference>
<keyword evidence="8" id="KW-0350">Heme biosynthesis</keyword>
<evidence type="ECO:0000256" key="11">
    <source>
        <dbReference type="ARBA" id="ARBA00048411"/>
    </source>
</evidence>
<dbReference type="EMBL" id="GDIQ01080312">
    <property type="protein sequence ID" value="JAN14425.1"/>
    <property type="molecule type" value="Transcribed_RNA"/>
</dbReference>
<dbReference type="PANTHER" id="PTHR21091">
    <property type="entry name" value="METHYLTETRAHYDROFOLATE:HOMOCYSTEINE METHYLTRANSFERASE RELATED"/>
    <property type="match status" value="1"/>
</dbReference>
<keyword evidence="7 12" id="KW-0210">Decarboxylase</keyword>
<evidence type="ECO:0000256" key="12">
    <source>
        <dbReference type="RuleBase" id="RU000554"/>
    </source>
</evidence>
<comment type="catalytic activity">
    <reaction evidence="11">
        <text>uroporphyrinogen III + 4 H(+) = coproporphyrinogen III + 4 CO2</text>
        <dbReference type="Rhea" id="RHEA:19865"/>
        <dbReference type="ChEBI" id="CHEBI:15378"/>
        <dbReference type="ChEBI" id="CHEBI:16526"/>
        <dbReference type="ChEBI" id="CHEBI:57308"/>
        <dbReference type="ChEBI" id="CHEBI:57309"/>
        <dbReference type="EC" id="4.1.1.37"/>
    </reaction>
    <physiologicalReaction direction="left-to-right" evidence="11">
        <dbReference type="Rhea" id="RHEA:19866"/>
    </physiologicalReaction>
</comment>
<evidence type="ECO:0000256" key="4">
    <source>
        <dbReference type="ARBA" id="ARBA00012288"/>
    </source>
</evidence>
<evidence type="ECO:0000256" key="7">
    <source>
        <dbReference type="ARBA" id="ARBA00022793"/>
    </source>
</evidence>
<evidence type="ECO:0000256" key="1">
    <source>
        <dbReference type="ARBA" id="ARBA00004496"/>
    </source>
</evidence>
<evidence type="ECO:0000256" key="13">
    <source>
        <dbReference type="RuleBase" id="RU004169"/>
    </source>
</evidence>
<dbReference type="PROSITE" id="PS00906">
    <property type="entry name" value="UROD_1"/>
    <property type="match status" value="1"/>
</dbReference>
<dbReference type="NCBIfam" id="TIGR01464">
    <property type="entry name" value="hemE"/>
    <property type="match status" value="1"/>
</dbReference>
<evidence type="ECO:0000256" key="9">
    <source>
        <dbReference type="ARBA" id="ARBA00023239"/>
    </source>
</evidence>
<keyword evidence="10 12" id="KW-0627">Porphyrin biosynthesis</keyword>
<dbReference type="Pfam" id="PF01208">
    <property type="entry name" value="URO-D"/>
    <property type="match status" value="1"/>
</dbReference>
<protein>
    <recommendedName>
        <fullName evidence="5 12">Uroporphyrinogen decarboxylase</fullName>
        <ecNumber evidence="4 12">4.1.1.37</ecNumber>
    </recommendedName>
</protein>
<sequence>MDLNFPPLKNDRILRAARGEETDKVPVWVMRQAGRYLPEFRATRVNHDFFSMCRTPEVACEITLQPIRRFPLDAAIIFSDILVVPQALGMEVLMKAGEGPVFTSPLVTPEDLNMLETPVNVDDKLGYVFKAINLTRHKLEGKVPLIGFAGAPWTLMSYMIEGGGSKTMSKSKAWLYRYPDESHKLLQILTDAIVDFLVGQVRAGAQMLQVFESHAEYLSPDLFTQFALPYIKQIQERVRTKVDVPMCIFPKGGHFSLEQLSSVGYDIIGLDWTIKPDEGRQKVGPNITVQGNMDPCALYGTKESIQVIAKNMVHRFGSQRYIANLGHGIYPDVDPEHLAAFIDGIHDGTK</sequence>
<evidence type="ECO:0000256" key="2">
    <source>
        <dbReference type="ARBA" id="ARBA00004804"/>
    </source>
</evidence>
<comment type="subcellular location">
    <subcellularLocation>
        <location evidence="1">Cytoplasm</location>
    </subcellularLocation>
</comment>
<evidence type="ECO:0000256" key="6">
    <source>
        <dbReference type="ARBA" id="ARBA00022490"/>
    </source>
</evidence>
<keyword evidence="9 12" id="KW-0456">Lyase</keyword>
<dbReference type="CDD" id="cd00717">
    <property type="entry name" value="URO-D"/>
    <property type="match status" value="1"/>
</dbReference>
<dbReference type="PANTHER" id="PTHR21091:SF169">
    <property type="entry name" value="UROPORPHYRINOGEN DECARBOXYLASE"/>
    <property type="match status" value="1"/>
</dbReference>
<dbReference type="Gene3D" id="3.20.20.210">
    <property type="match status" value="1"/>
</dbReference>
<dbReference type="UniPathway" id="UPA00251">
    <property type="reaction ID" value="UER00321"/>
</dbReference>
<evidence type="ECO:0000256" key="5">
    <source>
        <dbReference type="ARBA" id="ARBA00014308"/>
    </source>
</evidence>
<evidence type="ECO:0000313" key="14">
    <source>
        <dbReference type="EMBL" id="JAN14425.1"/>
    </source>
</evidence>
<dbReference type="AlphaFoldDB" id="A0A0P5DY24"/>
<comment type="similarity">
    <text evidence="3 13">Belongs to the uroporphyrinogen decarboxylase family.</text>
</comment>
<organism evidence="14">
    <name type="scientific">Daphnia magna</name>
    <dbReference type="NCBI Taxonomy" id="35525"/>
    <lineage>
        <taxon>Eukaryota</taxon>
        <taxon>Metazoa</taxon>
        <taxon>Ecdysozoa</taxon>
        <taxon>Arthropoda</taxon>
        <taxon>Crustacea</taxon>
        <taxon>Branchiopoda</taxon>
        <taxon>Diplostraca</taxon>
        <taxon>Cladocera</taxon>
        <taxon>Anomopoda</taxon>
        <taxon>Daphniidae</taxon>
        <taxon>Daphnia</taxon>
    </lineage>
</organism>
<dbReference type="InterPro" id="IPR038071">
    <property type="entry name" value="UROD/MetE-like_sf"/>
</dbReference>
<dbReference type="GO" id="GO:0006782">
    <property type="term" value="P:protoporphyrinogen IX biosynthetic process"/>
    <property type="evidence" value="ECO:0007669"/>
    <property type="project" value="UniProtKB-UniPathway"/>
</dbReference>
<accession>A0A0P5DY24</accession>